<comment type="subunit">
    <text evidence="8">Homodimer.</text>
</comment>
<evidence type="ECO:0000256" key="4">
    <source>
        <dbReference type="ARBA" id="ARBA00022857"/>
    </source>
</evidence>
<dbReference type="FunFam" id="3.40.50.10860:FF:000006">
    <property type="entry name" value="Shikimate dehydrogenase (NADP(+))"/>
    <property type="match status" value="1"/>
</dbReference>
<feature type="binding site" evidence="8">
    <location>
        <position position="248"/>
    </location>
    <ligand>
        <name>NADP(+)</name>
        <dbReference type="ChEBI" id="CHEBI:58349"/>
    </ligand>
</feature>
<dbReference type="GO" id="GO:0009423">
    <property type="term" value="P:chorismate biosynthetic process"/>
    <property type="evidence" value="ECO:0007669"/>
    <property type="project" value="UniProtKB-UniRule"/>
</dbReference>
<dbReference type="InterPro" id="IPR046346">
    <property type="entry name" value="Aminoacid_DH-like_N_sf"/>
</dbReference>
<evidence type="ECO:0000256" key="1">
    <source>
        <dbReference type="ARBA" id="ARBA00004871"/>
    </source>
</evidence>
<dbReference type="InterPro" id="IPR011342">
    <property type="entry name" value="Shikimate_DH"/>
</dbReference>
<dbReference type="Gene3D" id="3.40.50.10860">
    <property type="entry name" value="Leucine Dehydrogenase, chain A, domain 1"/>
    <property type="match status" value="1"/>
</dbReference>
<evidence type="ECO:0000256" key="7">
    <source>
        <dbReference type="ARBA" id="ARBA00049442"/>
    </source>
</evidence>
<feature type="binding site" evidence="8">
    <location>
        <position position="106"/>
    </location>
    <ligand>
        <name>shikimate</name>
        <dbReference type="ChEBI" id="CHEBI:36208"/>
    </ligand>
</feature>
<dbReference type="GO" id="GO:0019632">
    <property type="term" value="P:shikimate metabolic process"/>
    <property type="evidence" value="ECO:0007669"/>
    <property type="project" value="InterPro"/>
</dbReference>
<reference evidence="12 13" key="1">
    <citation type="submission" date="2018-04" db="EMBL/GenBank/DDBJ databases">
        <title>Bordetella sp. HZ20 isolated from seawater.</title>
        <authorList>
            <person name="Sun C."/>
        </authorList>
    </citation>
    <scope>NUCLEOTIDE SEQUENCE [LARGE SCALE GENOMIC DNA]</scope>
    <source>
        <strain evidence="12 13">HZ20</strain>
    </source>
</reference>
<feature type="binding site" evidence="8">
    <location>
        <position position="91"/>
    </location>
    <ligand>
        <name>shikimate</name>
        <dbReference type="ChEBI" id="CHEBI:36208"/>
    </ligand>
</feature>
<name>A0A2R4XMY6_9BURK</name>
<keyword evidence="5 8" id="KW-0560">Oxidoreductase</keyword>
<dbReference type="InterPro" id="IPR013708">
    <property type="entry name" value="Shikimate_DH-bd_N"/>
</dbReference>
<evidence type="ECO:0000259" key="11">
    <source>
        <dbReference type="Pfam" id="PF18317"/>
    </source>
</evidence>
<evidence type="ECO:0000256" key="3">
    <source>
        <dbReference type="ARBA" id="ARBA00022605"/>
    </source>
</evidence>
<evidence type="ECO:0000259" key="10">
    <source>
        <dbReference type="Pfam" id="PF08501"/>
    </source>
</evidence>
<evidence type="ECO:0000259" key="9">
    <source>
        <dbReference type="Pfam" id="PF01488"/>
    </source>
</evidence>
<dbReference type="EMBL" id="CP028901">
    <property type="protein sequence ID" value="AWB35155.1"/>
    <property type="molecule type" value="Genomic_DNA"/>
</dbReference>
<dbReference type="Pfam" id="PF01488">
    <property type="entry name" value="Shikimate_DH"/>
    <property type="match status" value="1"/>
</dbReference>
<dbReference type="GO" id="GO:0009073">
    <property type="term" value="P:aromatic amino acid family biosynthetic process"/>
    <property type="evidence" value="ECO:0007669"/>
    <property type="project" value="UniProtKB-KW"/>
</dbReference>
<proteinExistence type="inferred from homology"/>
<dbReference type="GO" id="GO:0004764">
    <property type="term" value="F:shikimate 3-dehydrogenase (NADP+) activity"/>
    <property type="evidence" value="ECO:0007669"/>
    <property type="project" value="UniProtKB-UniRule"/>
</dbReference>
<comment type="catalytic activity">
    <reaction evidence="7 8">
        <text>shikimate + NADP(+) = 3-dehydroshikimate + NADPH + H(+)</text>
        <dbReference type="Rhea" id="RHEA:17737"/>
        <dbReference type="ChEBI" id="CHEBI:15378"/>
        <dbReference type="ChEBI" id="CHEBI:16630"/>
        <dbReference type="ChEBI" id="CHEBI:36208"/>
        <dbReference type="ChEBI" id="CHEBI:57783"/>
        <dbReference type="ChEBI" id="CHEBI:58349"/>
        <dbReference type="EC" id="1.1.1.25"/>
    </reaction>
</comment>
<comment type="similarity">
    <text evidence="8">Belongs to the shikimate dehydrogenase family.</text>
</comment>
<comment type="pathway">
    <text evidence="1 8">Metabolic intermediate biosynthesis; chorismate biosynthesis; chorismate from D-erythrose 4-phosphate and phosphoenolpyruvate: step 4/7.</text>
</comment>
<dbReference type="NCBIfam" id="TIGR00507">
    <property type="entry name" value="aroE"/>
    <property type="match status" value="1"/>
</dbReference>
<dbReference type="PANTHER" id="PTHR21089:SF1">
    <property type="entry name" value="BIFUNCTIONAL 3-DEHYDROQUINATE DEHYDRATASE_SHIKIMATE DEHYDROGENASE, CHLOROPLASTIC"/>
    <property type="match status" value="1"/>
</dbReference>
<feature type="active site" description="Proton acceptor" evidence="8">
    <location>
        <position position="69"/>
    </location>
</feature>
<dbReference type="InterPro" id="IPR036291">
    <property type="entry name" value="NAD(P)-bd_dom_sf"/>
</dbReference>
<dbReference type="OrthoDB" id="9776868at2"/>
<evidence type="ECO:0000313" key="12">
    <source>
        <dbReference type="EMBL" id="AWB35155.1"/>
    </source>
</evidence>
<dbReference type="CDD" id="cd01065">
    <property type="entry name" value="NAD_bind_Shikimate_DH"/>
    <property type="match status" value="1"/>
</dbReference>
<feature type="binding site" evidence="8">
    <location>
        <position position="226"/>
    </location>
    <ligand>
        <name>shikimate</name>
        <dbReference type="ChEBI" id="CHEBI:36208"/>
    </ligand>
</feature>
<dbReference type="GO" id="GO:0050661">
    <property type="term" value="F:NADP binding"/>
    <property type="evidence" value="ECO:0007669"/>
    <property type="project" value="InterPro"/>
</dbReference>
<feature type="binding site" evidence="8">
    <location>
        <position position="255"/>
    </location>
    <ligand>
        <name>shikimate</name>
        <dbReference type="ChEBI" id="CHEBI:36208"/>
    </ligand>
</feature>
<dbReference type="Pfam" id="PF18317">
    <property type="entry name" value="SDH_C"/>
    <property type="match status" value="1"/>
</dbReference>
<evidence type="ECO:0000256" key="2">
    <source>
        <dbReference type="ARBA" id="ARBA00012962"/>
    </source>
</evidence>
<keyword evidence="13" id="KW-1185">Reference proteome</keyword>
<dbReference type="Gene3D" id="3.40.50.720">
    <property type="entry name" value="NAD(P)-binding Rossmann-like Domain"/>
    <property type="match status" value="1"/>
</dbReference>
<comment type="caution">
    <text evidence="8">Lacks conserved residue(s) required for the propagation of feature annotation.</text>
</comment>
<dbReference type="Pfam" id="PF08501">
    <property type="entry name" value="Shikimate_dh_N"/>
    <property type="match status" value="1"/>
</dbReference>
<keyword evidence="4 8" id="KW-0521">NADP</keyword>
<dbReference type="InterPro" id="IPR006151">
    <property type="entry name" value="Shikm_DH/Glu-tRNA_Rdtase"/>
</dbReference>
<dbReference type="SUPFAM" id="SSF51735">
    <property type="entry name" value="NAD(P)-binding Rossmann-fold domains"/>
    <property type="match status" value="1"/>
</dbReference>
<dbReference type="InterPro" id="IPR022893">
    <property type="entry name" value="Shikimate_DH_fam"/>
</dbReference>
<feature type="binding site" evidence="8">
    <location>
        <begin position="18"/>
        <end position="20"/>
    </location>
    <ligand>
        <name>shikimate</name>
        <dbReference type="ChEBI" id="CHEBI:36208"/>
    </ligand>
</feature>
<feature type="binding site" evidence="8">
    <location>
        <position position="65"/>
    </location>
    <ligand>
        <name>shikimate</name>
        <dbReference type="ChEBI" id="CHEBI:36208"/>
    </ligand>
</feature>
<feature type="binding site" evidence="8">
    <location>
        <position position="224"/>
    </location>
    <ligand>
        <name>NADP(+)</name>
        <dbReference type="ChEBI" id="CHEBI:58349"/>
    </ligand>
</feature>
<evidence type="ECO:0000256" key="8">
    <source>
        <dbReference type="HAMAP-Rule" id="MF_00222"/>
    </source>
</evidence>
<keyword evidence="6 8" id="KW-0057">Aromatic amino acid biosynthesis</keyword>
<comment type="function">
    <text evidence="8">Involved in the biosynthesis of the chorismate, which leads to the biosynthesis of aromatic amino acids. Catalyzes the reversible NADPH linked reduction of 3-dehydroshikimate (DHSA) to yield shikimate (SA).</text>
</comment>
<accession>A0A2R4XMY6</accession>
<feature type="binding site" evidence="8">
    <location>
        <begin position="130"/>
        <end position="134"/>
    </location>
    <ligand>
        <name>NADP(+)</name>
        <dbReference type="ChEBI" id="CHEBI:58349"/>
    </ligand>
</feature>
<dbReference type="GO" id="GO:0005829">
    <property type="term" value="C:cytosol"/>
    <property type="evidence" value="ECO:0007669"/>
    <property type="project" value="TreeGrafter"/>
</dbReference>
<dbReference type="KEGG" id="boz:DBV39_17040"/>
<dbReference type="InterPro" id="IPR041121">
    <property type="entry name" value="SDH_C"/>
</dbReference>
<dbReference type="UniPathway" id="UPA00053">
    <property type="reaction ID" value="UER00087"/>
</dbReference>
<evidence type="ECO:0000313" key="13">
    <source>
        <dbReference type="Proteomes" id="UP000244571"/>
    </source>
</evidence>
<gene>
    <name evidence="8" type="primary">aroE</name>
    <name evidence="12" type="ORF">DBV39_17040</name>
</gene>
<feature type="domain" description="Quinate/shikimate 5-dehydrogenase/glutamyl-tRNA reductase" evidence="9">
    <location>
        <begin position="125"/>
        <end position="202"/>
    </location>
</feature>
<dbReference type="PANTHER" id="PTHR21089">
    <property type="entry name" value="SHIKIMATE DEHYDROGENASE"/>
    <property type="match status" value="1"/>
</dbReference>
<feature type="binding site" evidence="8">
    <location>
        <begin position="154"/>
        <end position="159"/>
    </location>
    <ligand>
        <name>NADP(+)</name>
        <dbReference type="ChEBI" id="CHEBI:58349"/>
    </ligand>
</feature>
<dbReference type="RefSeq" id="WP_108622565.1">
    <property type="nucleotide sequence ID" value="NZ_CP028901.1"/>
</dbReference>
<dbReference type="GO" id="GO:0008652">
    <property type="term" value="P:amino acid biosynthetic process"/>
    <property type="evidence" value="ECO:0007669"/>
    <property type="project" value="UniProtKB-KW"/>
</dbReference>
<dbReference type="EC" id="1.1.1.25" evidence="2 8"/>
<feature type="domain" description="Shikimate dehydrogenase substrate binding N-terminal" evidence="10">
    <location>
        <begin position="10"/>
        <end position="93"/>
    </location>
</feature>
<protein>
    <recommendedName>
        <fullName evidence="2 8">Shikimate dehydrogenase (NADP(+))</fullName>
        <shortName evidence="8">SDH</shortName>
        <ecNumber evidence="2 8">1.1.1.25</ecNumber>
    </recommendedName>
</protein>
<dbReference type="Proteomes" id="UP000244571">
    <property type="component" value="Chromosome"/>
</dbReference>
<organism evidence="12 13">
    <name type="scientific">Orrella marina</name>
    <dbReference type="NCBI Taxonomy" id="2163011"/>
    <lineage>
        <taxon>Bacteria</taxon>
        <taxon>Pseudomonadati</taxon>
        <taxon>Pseudomonadota</taxon>
        <taxon>Betaproteobacteria</taxon>
        <taxon>Burkholderiales</taxon>
        <taxon>Alcaligenaceae</taxon>
        <taxon>Orrella</taxon>
    </lineage>
</organism>
<sequence length="286" mass="31366">MTQPEYDFAVIGHPISHSRSPDIHAEFARQTGISMQYGRIDAEPDQFEETVRQFFANGGRGLNITVPYKERAFDMAQPHLSQRAREAGAVNTLWVKDAMIHGCNTDGVGLVRDLNRLGTLRPGIKILILGAGGAARGVVGPLREQGCGLLMIANRTFSKADTLVKEHIALHPQDTGVITACSLNDPRLEQDWDLIINATSSSLGGATIELPDMAFGNDTFIYDMMYGAKPTPFLDYAARHRKLAMADGLGMLVCQAAESFRIWHGIEPAVDAVIEQIRMQLVAHVR</sequence>
<evidence type="ECO:0000256" key="6">
    <source>
        <dbReference type="ARBA" id="ARBA00023141"/>
    </source>
</evidence>
<keyword evidence="3 8" id="KW-0028">Amino-acid biosynthesis</keyword>
<dbReference type="HAMAP" id="MF_00222">
    <property type="entry name" value="Shikimate_DH_AroE"/>
    <property type="match status" value="1"/>
</dbReference>
<evidence type="ECO:0000256" key="5">
    <source>
        <dbReference type="ARBA" id="ARBA00023002"/>
    </source>
</evidence>
<dbReference type="AlphaFoldDB" id="A0A2R4XMY6"/>
<feature type="domain" description="SDH C-terminal" evidence="11">
    <location>
        <begin position="248"/>
        <end position="278"/>
    </location>
</feature>
<dbReference type="NCBIfam" id="NF001310">
    <property type="entry name" value="PRK00258.1-2"/>
    <property type="match status" value="1"/>
</dbReference>
<dbReference type="SUPFAM" id="SSF53223">
    <property type="entry name" value="Aminoacid dehydrogenase-like, N-terminal domain"/>
    <property type="match status" value="1"/>
</dbReference>